<dbReference type="PANTHER" id="PTHR12460">
    <property type="entry name" value="CYCLIN-DEPENDENT KINASE INHIBITOR-RELATED PROTEIN"/>
    <property type="match status" value="1"/>
</dbReference>
<gene>
    <name evidence="3" type="ORF">EJ08DRAFT_588399</name>
</gene>
<dbReference type="FunFam" id="1.25.40.90:FF:000030">
    <property type="entry name" value="DUF618 domain protein"/>
    <property type="match status" value="1"/>
</dbReference>
<feature type="domain" description="CID" evidence="2">
    <location>
        <begin position="1"/>
        <end position="133"/>
    </location>
</feature>
<evidence type="ECO:0000256" key="1">
    <source>
        <dbReference type="SAM" id="MobiDB-lite"/>
    </source>
</evidence>
<proteinExistence type="predicted"/>
<dbReference type="OrthoDB" id="10069473at2759"/>
<dbReference type="Proteomes" id="UP000800235">
    <property type="component" value="Unassembled WGS sequence"/>
</dbReference>
<dbReference type="InterPro" id="IPR047883">
    <property type="entry name" value="Rtt103-like_CID"/>
</dbReference>
<dbReference type="SMART" id="SM00582">
    <property type="entry name" value="RPR"/>
    <property type="match status" value="1"/>
</dbReference>
<comment type="caution">
    <text evidence="3">The sequence shown here is derived from an EMBL/GenBank/DDBJ whole genome shotgun (WGS) entry which is preliminary data.</text>
</comment>
<dbReference type="InterPro" id="IPR008942">
    <property type="entry name" value="ENTH_VHS"/>
</dbReference>
<sequence length="388" mass="42194">MSYTDDAVKAKLSALNETQEAIVTVAQWIMFHRKYAARTAELWLQRLKESLAPKRLNLLYLANEVVQQSKARKKVDFLTAFAPIIAEATAIAYKGATIDIQQKIRRVVEVWRQRVIFDPPIQQDIEIRIDEIDRARGVGKRPALGGSLFSAAASSAPPEYQALLTSQAALSKSETLATPAINTANTDYDKHADPNTPVPTPPVQAARLAALLKTLANAEGAVAESIKARKTLITGLEKLLEKNKEILSTEESQLYTINTRKNEISSQRQAVEEAIMRGLSDSNGGDEPQRPEAEPLTPPMPPVESITPTGTPQGSPVMASRLPEPERLVLGQGMPLVTSGALKRAPSNASPDEPYVKSRKVSGVMEVDEFAEFQGVGGIDADVEALLQ</sequence>
<protein>
    <submittedName>
        <fullName evidence="3">DUF618-domain-containing protein</fullName>
    </submittedName>
</protein>
<evidence type="ECO:0000313" key="3">
    <source>
        <dbReference type="EMBL" id="KAF2430755.1"/>
    </source>
</evidence>
<dbReference type="Pfam" id="PF04818">
    <property type="entry name" value="CID"/>
    <property type="match status" value="1"/>
</dbReference>
<keyword evidence="4" id="KW-1185">Reference proteome</keyword>
<dbReference type="PANTHER" id="PTHR12460:SF0">
    <property type="entry name" value="CID DOMAIN-CONTAINING PROTEIN-RELATED"/>
    <property type="match status" value="1"/>
</dbReference>
<dbReference type="Gene3D" id="1.25.40.90">
    <property type="match status" value="1"/>
</dbReference>
<evidence type="ECO:0000259" key="2">
    <source>
        <dbReference type="PROSITE" id="PS51391"/>
    </source>
</evidence>
<dbReference type="GO" id="GO:0031124">
    <property type="term" value="P:mRNA 3'-end processing"/>
    <property type="evidence" value="ECO:0007669"/>
    <property type="project" value="InterPro"/>
</dbReference>
<dbReference type="CDD" id="cd17003">
    <property type="entry name" value="CID_Rtt103"/>
    <property type="match status" value="1"/>
</dbReference>
<organism evidence="3 4">
    <name type="scientific">Tothia fuscella</name>
    <dbReference type="NCBI Taxonomy" id="1048955"/>
    <lineage>
        <taxon>Eukaryota</taxon>
        <taxon>Fungi</taxon>
        <taxon>Dikarya</taxon>
        <taxon>Ascomycota</taxon>
        <taxon>Pezizomycotina</taxon>
        <taxon>Dothideomycetes</taxon>
        <taxon>Pleosporomycetidae</taxon>
        <taxon>Venturiales</taxon>
        <taxon>Cylindrosympodiaceae</taxon>
        <taxon>Tothia</taxon>
    </lineage>
</organism>
<dbReference type="PROSITE" id="PS51391">
    <property type="entry name" value="CID"/>
    <property type="match status" value="1"/>
</dbReference>
<dbReference type="InterPro" id="IPR006569">
    <property type="entry name" value="CID_dom"/>
</dbReference>
<dbReference type="AlphaFoldDB" id="A0A9P4NSB2"/>
<name>A0A9P4NSB2_9PEZI</name>
<dbReference type="EMBL" id="MU007036">
    <property type="protein sequence ID" value="KAF2430755.1"/>
    <property type="molecule type" value="Genomic_DNA"/>
</dbReference>
<evidence type="ECO:0000313" key="4">
    <source>
        <dbReference type="Proteomes" id="UP000800235"/>
    </source>
</evidence>
<reference evidence="3" key="1">
    <citation type="journal article" date="2020" name="Stud. Mycol.">
        <title>101 Dothideomycetes genomes: a test case for predicting lifestyles and emergence of pathogens.</title>
        <authorList>
            <person name="Haridas S."/>
            <person name="Albert R."/>
            <person name="Binder M."/>
            <person name="Bloem J."/>
            <person name="Labutti K."/>
            <person name="Salamov A."/>
            <person name="Andreopoulos B."/>
            <person name="Baker S."/>
            <person name="Barry K."/>
            <person name="Bills G."/>
            <person name="Bluhm B."/>
            <person name="Cannon C."/>
            <person name="Castanera R."/>
            <person name="Culley D."/>
            <person name="Daum C."/>
            <person name="Ezra D."/>
            <person name="Gonzalez J."/>
            <person name="Henrissat B."/>
            <person name="Kuo A."/>
            <person name="Liang C."/>
            <person name="Lipzen A."/>
            <person name="Lutzoni F."/>
            <person name="Magnuson J."/>
            <person name="Mondo S."/>
            <person name="Nolan M."/>
            <person name="Ohm R."/>
            <person name="Pangilinan J."/>
            <person name="Park H.-J."/>
            <person name="Ramirez L."/>
            <person name="Alfaro M."/>
            <person name="Sun H."/>
            <person name="Tritt A."/>
            <person name="Yoshinaga Y."/>
            <person name="Zwiers L.-H."/>
            <person name="Turgeon B."/>
            <person name="Goodwin S."/>
            <person name="Spatafora J."/>
            <person name="Crous P."/>
            <person name="Grigoriev I."/>
        </authorList>
    </citation>
    <scope>NUCLEOTIDE SEQUENCE</scope>
    <source>
        <strain evidence="3">CBS 130266</strain>
    </source>
</reference>
<accession>A0A9P4NSB2</accession>
<dbReference type="GO" id="GO:0099122">
    <property type="term" value="F:RNA polymerase II C-terminal domain binding"/>
    <property type="evidence" value="ECO:0007669"/>
    <property type="project" value="InterPro"/>
</dbReference>
<dbReference type="SUPFAM" id="SSF48464">
    <property type="entry name" value="ENTH/VHS domain"/>
    <property type="match status" value="1"/>
</dbReference>
<feature type="region of interest" description="Disordered" evidence="1">
    <location>
        <begin position="279"/>
        <end position="357"/>
    </location>
</feature>